<reference evidence="9 10" key="1">
    <citation type="submission" date="2018-10" db="EMBL/GenBank/DDBJ databases">
        <authorList>
            <person name="Grouzdev D.S."/>
            <person name="Krutkina M.S."/>
            <person name="Tourova T.P."/>
            <person name="Nazina T.N."/>
        </authorList>
    </citation>
    <scope>NUCLEOTIDE SEQUENCE [LARGE SCALE GENOMIC DNA]</scope>
    <source>
        <strain evidence="9 10">435</strain>
    </source>
</reference>
<dbReference type="GO" id="GO:0005886">
    <property type="term" value="C:plasma membrane"/>
    <property type="evidence" value="ECO:0007669"/>
    <property type="project" value="UniProtKB-SubCell"/>
</dbReference>
<feature type="transmembrane region" description="Helical" evidence="7">
    <location>
        <begin position="317"/>
        <end position="343"/>
    </location>
</feature>
<evidence type="ECO:0000256" key="5">
    <source>
        <dbReference type="ARBA" id="ARBA00022989"/>
    </source>
</evidence>
<feature type="transmembrane region" description="Helical" evidence="7">
    <location>
        <begin position="170"/>
        <end position="192"/>
    </location>
</feature>
<dbReference type="EMBL" id="RBWE01000001">
    <property type="protein sequence ID" value="RKO67023.1"/>
    <property type="molecule type" value="Genomic_DNA"/>
</dbReference>
<dbReference type="GO" id="GO:0022857">
    <property type="term" value="F:transmembrane transporter activity"/>
    <property type="evidence" value="ECO:0007669"/>
    <property type="project" value="TreeGrafter"/>
</dbReference>
<keyword evidence="4 7" id="KW-0812">Transmembrane</keyword>
<dbReference type="InterPro" id="IPR004681">
    <property type="entry name" value="TRAP_DctM"/>
</dbReference>
<feature type="transmembrane region" description="Helical" evidence="7">
    <location>
        <begin position="240"/>
        <end position="256"/>
    </location>
</feature>
<dbReference type="Proteomes" id="UP000271256">
    <property type="component" value="Unassembled WGS sequence"/>
</dbReference>
<evidence type="ECO:0000256" key="1">
    <source>
        <dbReference type="ARBA" id="ARBA00004429"/>
    </source>
</evidence>
<evidence type="ECO:0000259" key="8">
    <source>
        <dbReference type="Pfam" id="PF06808"/>
    </source>
</evidence>
<accession>A0A494WVU1</accession>
<dbReference type="PANTHER" id="PTHR33362">
    <property type="entry name" value="SIALIC ACID TRAP TRANSPORTER PERMEASE PROTEIN SIAT-RELATED"/>
    <property type="match status" value="1"/>
</dbReference>
<dbReference type="RefSeq" id="WP_121451440.1">
    <property type="nucleotide sequence ID" value="NZ_RBWE01000001.1"/>
</dbReference>
<evidence type="ECO:0000256" key="2">
    <source>
        <dbReference type="ARBA" id="ARBA00022475"/>
    </source>
</evidence>
<feature type="transmembrane region" description="Helical" evidence="7">
    <location>
        <begin position="137"/>
        <end position="158"/>
    </location>
</feature>
<feature type="transmembrane region" description="Helical" evidence="7">
    <location>
        <begin position="277"/>
        <end position="297"/>
    </location>
</feature>
<evidence type="ECO:0000256" key="6">
    <source>
        <dbReference type="ARBA" id="ARBA00023136"/>
    </source>
</evidence>
<feature type="transmembrane region" description="Helical" evidence="7">
    <location>
        <begin position="6"/>
        <end position="35"/>
    </location>
</feature>
<keyword evidence="10" id="KW-1185">Reference proteome</keyword>
<protein>
    <submittedName>
        <fullName evidence="9">TRAP transporter large permease</fullName>
    </submittedName>
</protein>
<dbReference type="NCBIfam" id="TIGR00786">
    <property type="entry name" value="dctM"/>
    <property type="match status" value="1"/>
</dbReference>
<feature type="transmembrane region" description="Helical" evidence="7">
    <location>
        <begin position="212"/>
        <end position="234"/>
    </location>
</feature>
<evidence type="ECO:0000256" key="4">
    <source>
        <dbReference type="ARBA" id="ARBA00022692"/>
    </source>
</evidence>
<sequence length="426" mass="45607">MALGIFFASLFALLALGIPIAVVLVLCAITLMLFLGNFDAQIIAQNMVYGANSFPLMAIPFFMLAGEIMAYGSLSQKIVDFATMLVGRIRGGLGYVVVLASILFAGLSGSAVADAAALGSILVPLMAREGYRRDVSTALVASSGIIAPIIPPSIPMIIFGVTSGVSITKLFMSGIIPGLILGLILMVTWTFLARKGNYPRGKKYSRAESLKVVKESVWALLMPIIIVGGIRFGVFTPTEAGAVAVVYALIVSMFIYRDVNLKDLKPIFIAAAKSTSVVMFVASAAMAVAWLLTVAQIPNQMAQIFGGLTENKLVFLFAVNVFLLFLGMIMDLTPAILIFTPVLMPLVAKAGIDPVYFGVIMVFNLCIGLITPPIGTVLYVGCGVGQINFIDLTKKIWPFLIAEIIVLILLILFPDLVMVPLKWFAH</sequence>
<feature type="transmembrane region" description="Helical" evidence="7">
    <location>
        <begin position="92"/>
        <end position="125"/>
    </location>
</feature>
<gene>
    <name evidence="9" type="ORF">D7024_08705</name>
</gene>
<dbReference type="InterPro" id="IPR010656">
    <property type="entry name" value="DctM"/>
</dbReference>
<keyword evidence="6 7" id="KW-0472">Membrane</keyword>
<dbReference type="PANTHER" id="PTHR33362:SF4">
    <property type="entry name" value="2,3-DIKETO-L-GULONATE TRAP TRANSPORTER LARGE PERMEASE PROTEIN YIAN"/>
    <property type="match status" value="1"/>
</dbReference>
<dbReference type="OrthoDB" id="9772674at2"/>
<comment type="subcellular location">
    <subcellularLocation>
        <location evidence="1">Cell inner membrane</location>
        <topology evidence="1">Multi-pass membrane protein</topology>
    </subcellularLocation>
</comment>
<proteinExistence type="predicted"/>
<keyword evidence="3" id="KW-0997">Cell inner membrane</keyword>
<keyword evidence="2" id="KW-1003">Cell membrane</keyword>
<evidence type="ECO:0000313" key="9">
    <source>
        <dbReference type="EMBL" id="RKO67023.1"/>
    </source>
</evidence>
<dbReference type="PIRSF" id="PIRSF006066">
    <property type="entry name" value="HI0050"/>
    <property type="match status" value="1"/>
</dbReference>
<name>A0A494WVU1_9FIRM</name>
<dbReference type="AlphaFoldDB" id="A0A494WVU1"/>
<feature type="transmembrane region" description="Helical" evidence="7">
    <location>
        <begin position="355"/>
        <end position="379"/>
    </location>
</feature>
<feature type="transmembrane region" description="Helical" evidence="7">
    <location>
        <begin position="399"/>
        <end position="421"/>
    </location>
</feature>
<evidence type="ECO:0000256" key="3">
    <source>
        <dbReference type="ARBA" id="ARBA00022519"/>
    </source>
</evidence>
<comment type="caution">
    <text evidence="9">The sequence shown here is derived from an EMBL/GenBank/DDBJ whole genome shotgun (WGS) entry which is preliminary data.</text>
</comment>
<evidence type="ECO:0000256" key="7">
    <source>
        <dbReference type="SAM" id="Phobius"/>
    </source>
</evidence>
<organism evidence="9 10">
    <name type="scientific">Desulfofundulus salinus</name>
    <dbReference type="NCBI Taxonomy" id="2419843"/>
    <lineage>
        <taxon>Bacteria</taxon>
        <taxon>Bacillati</taxon>
        <taxon>Bacillota</taxon>
        <taxon>Clostridia</taxon>
        <taxon>Eubacteriales</taxon>
        <taxon>Peptococcaceae</taxon>
        <taxon>Desulfofundulus</taxon>
    </lineage>
</organism>
<feature type="domain" description="TRAP C4-dicarboxylate transport system permease DctM subunit" evidence="8">
    <location>
        <begin position="7"/>
        <end position="415"/>
    </location>
</feature>
<feature type="transmembrane region" description="Helical" evidence="7">
    <location>
        <begin position="47"/>
        <end position="72"/>
    </location>
</feature>
<keyword evidence="5 7" id="KW-1133">Transmembrane helix</keyword>
<evidence type="ECO:0000313" key="10">
    <source>
        <dbReference type="Proteomes" id="UP000271256"/>
    </source>
</evidence>
<dbReference type="Pfam" id="PF06808">
    <property type="entry name" value="DctM"/>
    <property type="match status" value="1"/>
</dbReference>